<organism evidence="2 3">
    <name type="scientific">Agaricus bisporus var. burnettii (strain JB137-S8 / ATCC MYA-4627 / FGSC 10392)</name>
    <name type="common">White button mushroom</name>
    <dbReference type="NCBI Taxonomy" id="597362"/>
    <lineage>
        <taxon>Eukaryota</taxon>
        <taxon>Fungi</taxon>
        <taxon>Dikarya</taxon>
        <taxon>Basidiomycota</taxon>
        <taxon>Agaricomycotina</taxon>
        <taxon>Agaricomycetes</taxon>
        <taxon>Agaricomycetidae</taxon>
        <taxon>Agaricales</taxon>
        <taxon>Agaricineae</taxon>
        <taxon>Agaricaceae</taxon>
        <taxon>Agaricus</taxon>
    </lineage>
</organism>
<dbReference type="PANTHER" id="PTHR46579">
    <property type="entry name" value="F5/8 TYPE C DOMAIN-CONTAINING PROTEIN-RELATED"/>
    <property type="match status" value="1"/>
</dbReference>
<feature type="compositionally biased region" description="Polar residues" evidence="1">
    <location>
        <begin position="15"/>
        <end position="39"/>
    </location>
</feature>
<sequence>MTPVSDSTFHRDMENITQTTNPFNTPFSGTSRQSLHPETELNLSDTSNIRIPELIKTAKFIDGLKHANLESSGMSFDDISRLRTPGKDTNSELRDPQFIMVLESFLGCVNASEETYETFRKAYLRRHPDQSFLSHDQVKRRLSSFSGVTPIYQDMCLNSCIGFTGPYSSLDACPKCASPRFYQDTQRPQKQFMTIPIGPIIQALYSSPTVSQEMHYLEKRLAENLAYATNNGGKIRVYDDTACGSNLLMAHASGKFHREDVALQISLDGAKLFEHKDSDCWMWVWIIHNLSPDIRYKKSFVIPGGFVPGPNHPKDIDSFLYPSLYHLSALQREGLQVWDASQNWFLNSILFLAFATADGPGSATMSGLVGHSGREGCRLKCSIPGRHREADPHYYPVLNKPNNYNVSNSLHDDISLDDLRRFRENTTSDYYRKLELLLASRHKSNYEENRLATGLVKQTIFSGLSHTLGIPKIFVMDIMHLVNLNDPDLLLGLWRQTIQCYAPDSKTSWDWGVLKNAVLWKAHGATVEKSIPFIPSTFGRVLRNPAKKLNSGYKAWEFQLYIFGLGPTLFRHILPRHYWLNYCKLVSGVRLLQQYSITGEELKKGAKLLNEFVTEFEELYYQRLPSRLHFVRHSIHLLTHIGPETVRAGPLACYSQWTLETAIGNLGNEIRNERDPYANLMQRGLIRAQLNVLKAFVPEITSLPQDYLPEGSRDIGNDYILLQPCEESTTSISEVDQAAILRYWATKMEWPCSSHWNGQIARWARLQLPNKQQARSQWGEGRQIRNLRRTSCVEVTQPGGSTTIVDVVYYFHLRFGNNNDVGTDAQVTLALVQPFSEPDATVLSESSHAVYICDQLERREVLDVKRIVSLVSMFPEFTVAAGGAIGMTGKYSLLRHPHIGYPNIEPDDWTHVD</sequence>
<reference evidence="3" key="1">
    <citation type="journal article" date="2012" name="Proc. Natl. Acad. Sci. U.S.A.">
        <title>Genome sequence of the button mushroom Agaricus bisporus reveals mechanisms governing adaptation to a humic-rich ecological niche.</title>
        <authorList>
            <person name="Morin E."/>
            <person name="Kohler A."/>
            <person name="Baker A.R."/>
            <person name="Foulongne-Oriol M."/>
            <person name="Lombard V."/>
            <person name="Nagy L.G."/>
            <person name="Ohm R.A."/>
            <person name="Patyshakuliyeva A."/>
            <person name="Brun A."/>
            <person name="Aerts A.L."/>
            <person name="Bailey A.M."/>
            <person name="Billette C."/>
            <person name="Coutinho P.M."/>
            <person name="Deakin G."/>
            <person name="Doddapaneni H."/>
            <person name="Floudas D."/>
            <person name="Grimwood J."/>
            <person name="Hilden K."/>
            <person name="Kuees U."/>
            <person name="LaButti K.M."/>
            <person name="Lapidus A."/>
            <person name="Lindquist E.A."/>
            <person name="Lucas S.M."/>
            <person name="Murat C."/>
            <person name="Riley R.W."/>
            <person name="Salamov A.A."/>
            <person name="Schmutz J."/>
            <person name="Subramanian V."/>
            <person name="Woesten H.A.B."/>
            <person name="Xu J."/>
            <person name="Eastwood D.C."/>
            <person name="Foster G.D."/>
            <person name="Sonnenberg A.S."/>
            <person name="Cullen D."/>
            <person name="de Vries R.P."/>
            <person name="Lundell T."/>
            <person name="Hibbett D.S."/>
            <person name="Henrissat B."/>
            <person name="Burton K.S."/>
            <person name="Kerrigan R.W."/>
            <person name="Challen M.P."/>
            <person name="Grigoriev I.V."/>
            <person name="Martin F."/>
        </authorList>
    </citation>
    <scope>NUCLEOTIDE SEQUENCE [LARGE SCALE GENOMIC DNA]</scope>
    <source>
        <strain evidence="3">JB137-S8 / ATCC MYA-4627 / FGSC 10392</strain>
    </source>
</reference>
<dbReference type="eggNOG" id="ENOG502SH1N">
    <property type="taxonomic scope" value="Eukaryota"/>
</dbReference>
<dbReference type="EMBL" id="JH971385">
    <property type="protein sequence ID" value="EKM84453.1"/>
    <property type="molecule type" value="Genomic_DNA"/>
</dbReference>
<dbReference type="Proteomes" id="UP000008493">
    <property type="component" value="Unassembled WGS sequence"/>
</dbReference>
<evidence type="ECO:0000256" key="1">
    <source>
        <dbReference type="SAM" id="MobiDB-lite"/>
    </source>
</evidence>
<evidence type="ECO:0000313" key="3">
    <source>
        <dbReference type="Proteomes" id="UP000008493"/>
    </source>
</evidence>
<dbReference type="InterPro" id="IPR004242">
    <property type="entry name" value="Transposase_21"/>
</dbReference>
<feature type="region of interest" description="Disordered" evidence="1">
    <location>
        <begin position="1"/>
        <end position="39"/>
    </location>
</feature>
<dbReference type="OrthoDB" id="2669721at2759"/>
<keyword evidence="3" id="KW-1185">Reference proteome</keyword>
<dbReference type="GeneID" id="18828612"/>
<dbReference type="InParanoid" id="K5XLJ6"/>
<dbReference type="HOGENOM" id="CLU_007337_0_1_1"/>
<proteinExistence type="predicted"/>
<protein>
    <submittedName>
        <fullName evidence="2">Transposase 21 superfamily</fullName>
    </submittedName>
</protein>
<accession>K5XLJ6</accession>
<dbReference type="KEGG" id="abp:AGABI1DRAFT144394"/>
<gene>
    <name evidence="2" type="ORF">AGABI1DRAFT_144394</name>
</gene>
<dbReference type="RefSeq" id="XP_007326026.1">
    <property type="nucleotide sequence ID" value="XM_007325964.1"/>
</dbReference>
<dbReference type="PANTHER" id="PTHR46579:SF1">
    <property type="entry name" value="F5_8 TYPE C DOMAIN-CONTAINING PROTEIN"/>
    <property type="match status" value="1"/>
</dbReference>
<dbReference type="OMA" id="IFMESAT"/>
<evidence type="ECO:0000313" key="2">
    <source>
        <dbReference type="EMBL" id="EKM84453.1"/>
    </source>
</evidence>
<dbReference type="Pfam" id="PF02992">
    <property type="entry name" value="Transposase_21"/>
    <property type="match status" value="1"/>
</dbReference>
<dbReference type="AlphaFoldDB" id="K5XLJ6"/>
<name>K5XLJ6_AGABU</name>